<gene>
    <name evidence="1" type="ORF">S12H4_25367</name>
</gene>
<proteinExistence type="predicted"/>
<comment type="caution">
    <text evidence="1">The sequence shown here is derived from an EMBL/GenBank/DDBJ whole genome shotgun (WGS) entry which is preliminary data.</text>
</comment>
<evidence type="ECO:0000313" key="1">
    <source>
        <dbReference type="EMBL" id="GAI73739.1"/>
    </source>
</evidence>
<protein>
    <submittedName>
        <fullName evidence="1">Uncharacterized protein</fullName>
    </submittedName>
</protein>
<dbReference type="EMBL" id="BARW01014188">
    <property type="protein sequence ID" value="GAI73739.1"/>
    <property type="molecule type" value="Genomic_DNA"/>
</dbReference>
<dbReference type="AlphaFoldDB" id="X1T0Z0"/>
<accession>X1T0Z0</accession>
<name>X1T0Z0_9ZZZZ</name>
<organism evidence="1">
    <name type="scientific">marine sediment metagenome</name>
    <dbReference type="NCBI Taxonomy" id="412755"/>
    <lineage>
        <taxon>unclassified sequences</taxon>
        <taxon>metagenomes</taxon>
        <taxon>ecological metagenomes</taxon>
    </lineage>
</organism>
<sequence length="39" mass="4448">HDTFIYLNCIRILIPRGSAEAGQKFLRNGRKFTTPSNVL</sequence>
<reference evidence="1" key="1">
    <citation type="journal article" date="2014" name="Front. Microbiol.">
        <title>High frequency of phylogenetically diverse reductive dehalogenase-homologous genes in deep subseafloor sedimentary metagenomes.</title>
        <authorList>
            <person name="Kawai M."/>
            <person name="Futagami T."/>
            <person name="Toyoda A."/>
            <person name="Takaki Y."/>
            <person name="Nishi S."/>
            <person name="Hori S."/>
            <person name="Arai W."/>
            <person name="Tsubouchi T."/>
            <person name="Morono Y."/>
            <person name="Uchiyama I."/>
            <person name="Ito T."/>
            <person name="Fujiyama A."/>
            <person name="Inagaki F."/>
            <person name="Takami H."/>
        </authorList>
    </citation>
    <scope>NUCLEOTIDE SEQUENCE</scope>
    <source>
        <strain evidence="1">Expedition CK06-06</strain>
    </source>
</reference>
<feature type="non-terminal residue" evidence="1">
    <location>
        <position position="1"/>
    </location>
</feature>